<evidence type="ECO:0000256" key="4">
    <source>
        <dbReference type="ARBA" id="ARBA00022679"/>
    </source>
</evidence>
<dbReference type="InterPro" id="IPR000192">
    <property type="entry name" value="Aminotrans_V_dom"/>
</dbReference>
<evidence type="ECO:0000256" key="8">
    <source>
        <dbReference type="ARBA" id="ARBA00023014"/>
    </source>
</evidence>
<dbReference type="InterPro" id="IPR017644">
    <property type="entry name" value="Cysteine_desulfurase_DndA"/>
</dbReference>
<dbReference type="PANTHER" id="PTHR11601">
    <property type="entry name" value="CYSTEINE DESULFURYLASE FAMILY MEMBER"/>
    <property type="match status" value="1"/>
</dbReference>
<comment type="catalytic activity">
    <reaction evidence="9">
        <text>(sulfur carrier)-H + L-cysteine = (sulfur carrier)-SH + L-alanine</text>
        <dbReference type="Rhea" id="RHEA:43892"/>
        <dbReference type="Rhea" id="RHEA-COMP:14737"/>
        <dbReference type="Rhea" id="RHEA-COMP:14739"/>
        <dbReference type="ChEBI" id="CHEBI:29917"/>
        <dbReference type="ChEBI" id="CHEBI:35235"/>
        <dbReference type="ChEBI" id="CHEBI:57972"/>
        <dbReference type="ChEBI" id="CHEBI:64428"/>
        <dbReference type="EC" id="2.8.1.7"/>
    </reaction>
</comment>
<evidence type="ECO:0000256" key="2">
    <source>
        <dbReference type="ARBA" id="ARBA00006490"/>
    </source>
</evidence>
<dbReference type="RefSeq" id="WP_253483334.1">
    <property type="nucleotide sequence ID" value="NZ_JALJXV010000010.1"/>
</dbReference>
<dbReference type="GO" id="GO:0031071">
    <property type="term" value="F:cysteine desulfurase activity"/>
    <property type="evidence" value="ECO:0007669"/>
    <property type="project" value="UniProtKB-EC"/>
</dbReference>
<organism evidence="12 13">
    <name type="scientific">Natronocella acetinitrilica</name>
    <dbReference type="NCBI Taxonomy" id="414046"/>
    <lineage>
        <taxon>Bacteria</taxon>
        <taxon>Pseudomonadati</taxon>
        <taxon>Pseudomonadota</taxon>
        <taxon>Gammaproteobacteria</taxon>
        <taxon>Chromatiales</taxon>
        <taxon>Ectothiorhodospiraceae</taxon>
        <taxon>Natronocella</taxon>
    </lineage>
</organism>
<gene>
    <name evidence="12" type="ORF">J2T57_003805</name>
</gene>
<keyword evidence="4 12" id="KW-0808">Transferase</keyword>
<accession>A0AAE3G7T6</accession>
<dbReference type="Gene3D" id="3.40.640.10">
    <property type="entry name" value="Type I PLP-dependent aspartate aminotransferase-like (Major domain)"/>
    <property type="match status" value="1"/>
</dbReference>
<dbReference type="PIRSF" id="PIRSF005572">
    <property type="entry name" value="NifS"/>
    <property type="match status" value="1"/>
</dbReference>
<keyword evidence="13" id="KW-1185">Reference proteome</keyword>
<dbReference type="Gene3D" id="1.10.260.50">
    <property type="match status" value="1"/>
</dbReference>
<keyword evidence="5" id="KW-0479">Metal-binding</keyword>
<name>A0AAE3G7T6_9GAMM</name>
<evidence type="ECO:0000256" key="10">
    <source>
        <dbReference type="RuleBase" id="RU004504"/>
    </source>
</evidence>
<dbReference type="AlphaFoldDB" id="A0AAE3G7T6"/>
<dbReference type="GO" id="GO:0046872">
    <property type="term" value="F:metal ion binding"/>
    <property type="evidence" value="ECO:0007669"/>
    <property type="project" value="UniProtKB-KW"/>
</dbReference>
<evidence type="ECO:0000313" key="13">
    <source>
        <dbReference type="Proteomes" id="UP001205843"/>
    </source>
</evidence>
<evidence type="ECO:0000256" key="9">
    <source>
        <dbReference type="ARBA" id="ARBA00050776"/>
    </source>
</evidence>
<evidence type="ECO:0000313" key="12">
    <source>
        <dbReference type="EMBL" id="MCP1676634.1"/>
    </source>
</evidence>
<evidence type="ECO:0000256" key="7">
    <source>
        <dbReference type="ARBA" id="ARBA00023004"/>
    </source>
</evidence>
<dbReference type="InterPro" id="IPR015421">
    <property type="entry name" value="PyrdxlP-dep_Trfase_major"/>
</dbReference>
<dbReference type="InterPro" id="IPR016454">
    <property type="entry name" value="Cysteine_dSase"/>
</dbReference>
<dbReference type="GO" id="GO:0051536">
    <property type="term" value="F:iron-sulfur cluster binding"/>
    <property type="evidence" value="ECO:0007669"/>
    <property type="project" value="UniProtKB-KW"/>
</dbReference>
<dbReference type="InterPro" id="IPR015424">
    <property type="entry name" value="PyrdxlP-dep_Trfase"/>
</dbReference>
<evidence type="ECO:0000259" key="11">
    <source>
        <dbReference type="Pfam" id="PF00266"/>
    </source>
</evidence>
<dbReference type="PANTHER" id="PTHR11601:SF34">
    <property type="entry name" value="CYSTEINE DESULFURASE"/>
    <property type="match status" value="1"/>
</dbReference>
<feature type="domain" description="Aminotransferase class V" evidence="11">
    <location>
        <begin position="3"/>
        <end position="361"/>
    </location>
</feature>
<dbReference type="Gene3D" id="3.90.1150.10">
    <property type="entry name" value="Aspartate Aminotransferase, domain 1"/>
    <property type="match status" value="1"/>
</dbReference>
<dbReference type="SUPFAM" id="SSF53383">
    <property type="entry name" value="PLP-dependent transferases"/>
    <property type="match status" value="1"/>
</dbReference>
<evidence type="ECO:0000256" key="1">
    <source>
        <dbReference type="ARBA" id="ARBA00001933"/>
    </source>
</evidence>
<evidence type="ECO:0000256" key="3">
    <source>
        <dbReference type="ARBA" id="ARBA00012239"/>
    </source>
</evidence>
<protein>
    <recommendedName>
        <fullName evidence="3">cysteine desulfurase</fullName>
        <ecNumber evidence="3">2.8.1.7</ecNumber>
    </recommendedName>
</protein>
<comment type="similarity">
    <text evidence="2">Belongs to the class-V pyridoxal-phosphate-dependent aminotransferase family. NifS/IscS subfamily.</text>
</comment>
<comment type="caution">
    <text evidence="12">The sequence shown here is derived from an EMBL/GenBank/DDBJ whole genome shotgun (WGS) entry which is preliminary data.</text>
</comment>
<evidence type="ECO:0000256" key="6">
    <source>
        <dbReference type="ARBA" id="ARBA00022898"/>
    </source>
</evidence>
<keyword evidence="6" id="KW-0663">Pyridoxal phosphate</keyword>
<dbReference type="Proteomes" id="UP001205843">
    <property type="component" value="Unassembled WGS sequence"/>
</dbReference>
<dbReference type="PROSITE" id="PS00595">
    <property type="entry name" value="AA_TRANSFER_CLASS_5"/>
    <property type="match status" value="1"/>
</dbReference>
<dbReference type="InterPro" id="IPR015422">
    <property type="entry name" value="PyrdxlP-dep_Trfase_small"/>
</dbReference>
<dbReference type="NCBIfam" id="TIGR03235">
    <property type="entry name" value="DNA_S_dndA"/>
    <property type="match status" value="1"/>
</dbReference>
<keyword evidence="7" id="KW-0408">Iron</keyword>
<dbReference type="EMBL" id="JALJXV010000010">
    <property type="protein sequence ID" value="MCP1676634.1"/>
    <property type="molecule type" value="Genomic_DNA"/>
</dbReference>
<reference evidence="12" key="1">
    <citation type="submission" date="2022-03" db="EMBL/GenBank/DDBJ databases">
        <title>Genomic Encyclopedia of Type Strains, Phase III (KMG-III): the genomes of soil and plant-associated and newly described type strains.</title>
        <authorList>
            <person name="Whitman W."/>
        </authorList>
    </citation>
    <scope>NUCLEOTIDE SEQUENCE</scope>
    <source>
        <strain evidence="12">ANL 6-2</strain>
    </source>
</reference>
<evidence type="ECO:0000256" key="5">
    <source>
        <dbReference type="ARBA" id="ARBA00022723"/>
    </source>
</evidence>
<comment type="cofactor">
    <cofactor evidence="1 10">
        <name>pyridoxal 5'-phosphate</name>
        <dbReference type="ChEBI" id="CHEBI:597326"/>
    </cofactor>
</comment>
<keyword evidence="8" id="KW-0411">Iron-sulfur</keyword>
<dbReference type="InterPro" id="IPR020578">
    <property type="entry name" value="Aminotrans_V_PyrdxlP_BS"/>
</dbReference>
<sequence>MTVYLDCNATTPLEPEVRDAVMLYLSEEYGNAGSRTHETGARAKKAVENARRSVAAVVEASPDEVIFTSGATESDNLAILGLDANGCGVGKPHIVTTAIEHKAVLEPVDVLEARGYEVTIITPGTDGQVSSQEVLNAIRDETVLVSVMHANNETGVLQPIEEIAAGLSPTGWPIFHVDAAQTFGKELSALRSKRIDLISVSGHKLYAPKGIGALIARKRDGKRPPLRPLTYGGGQELGLRPGTLPVHLIVGLGKAADIAVRDLENRRQRCKEIRERALDALGLLGIQHNGHPDTTQSHVLNISVPGVDSEAAMLAWKGLVEVSNGSACTSTKYEPSHVLQAMGLDEDQVEGAIRISWCHMTPEVDWGELTRHLRTFL</sequence>
<dbReference type="Pfam" id="PF00266">
    <property type="entry name" value="Aminotran_5"/>
    <property type="match status" value="1"/>
</dbReference>
<dbReference type="EC" id="2.8.1.7" evidence="3"/>
<proteinExistence type="inferred from homology"/>